<dbReference type="PANTHER" id="PTHR39200:SF1">
    <property type="entry name" value="AUTO-TRANSPORTER ADHESIN HEAD GIN DOMAIN-CONTAINING PROTEIN-RELATED"/>
    <property type="match status" value="1"/>
</dbReference>
<name>A0ABX8ZP72_9SPHN</name>
<dbReference type="InterPro" id="IPR021255">
    <property type="entry name" value="DUF2807"/>
</dbReference>
<dbReference type="PANTHER" id="PTHR39200">
    <property type="entry name" value="HYPOTHETICAL EXPORTED PROTEIN"/>
    <property type="match status" value="1"/>
</dbReference>
<evidence type="ECO:0000256" key="2">
    <source>
        <dbReference type="SAM" id="SignalP"/>
    </source>
</evidence>
<dbReference type="PROSITE" id="PS51257">
    <property type="entry name" value="PROKAR_LIPOPROTEIN"/>
    <property type="match status" value="1"/>
</dbReference>
<evidence type="ECO:0000259" key="3">
    <source>
        <dbReference type="Pfam" id="PF10988"/>
    </source>
</evidence>
<accession>A0ABX8ZP72</accession>
<evidence type="ECO:0000313" key="4">
    <source>
        <dbReference type="EMBL" id="QZD90800.1"/>
    </source>
</evidence>
<organism evidence="4 5">
    <name type="scientific">Qipengyuania aurantiaca</name>
    <dbReference type="NCBI Taxonomy" id="2867233"/>
    <lineage>
        <taxon>Bacteria</taxon>
        <taxon>Pseudomonadati</taxon>
        <taxon>Pseudomonadota</taxon>
        <taxon>Alphaproteobacteria</taxon>
        <taxon>Sphingomonadales</taxon>
        <taxon>Erythrobacteraceae</taxon>
        <taxon>Qipengyuania</taxon>
    </lineage>
</organism>
<feature type="compositionally biased region" description="Low complexity" evidence="1">
    <location>
        <begin position="254"/>
        <end position="267"/>
    </location>
</feature>
<dbReference type="EMBL" id="CP081295">
    <property type="protein sequence ID" value="QZD90800.1"/>
    <property type="molecule type" value="Genomic_DNA"/>
</dbReference>
<feature type="domain" description="Putative auto-transporter adhesin head GIN" evidence="3">
    <location>
        <begin position="49"/>
        <end position="227"/>
    </location>
</feature>
<feature type="chain" id="PRO_5046602574" evidence="2">
    <location>
        <begin position="17"/>
        <end position="267"/>
    </location>
</feature>
<evidence type="ECO:0000256" key="1">
    <source>
        <dbReference type="SAM" id="MobiDB-lite"/>
    </source>
</evidence>
<feature type="region of interest" description="Disordered" evidence="1">
    <location>
        <begin position="244"/>
        <end position="267"/>
    </location>
</feature>
<feature type="signal peptide" evidence="2">
    <location>
        <begin position="1"/>
        <end position="16"/>
    </location>
</feature>
<dbReference type="Gene3D" id="2.160.20.120">
    <property type="match status" value="1"/>
</dbReference>
<evidence type="ECO:0000313" key="5">
    <source>
        <dbReference type="Proteomes" id="UP000824281"/>
    </source>
</evidence>
<dbReference type="Pfam" id="PF10988">
    <property type="entry name" value="DUF2807"/>
    <property type="match status" value="1"/>
</dbReference>
<dbReference type="RefSeq" id="WP_221426261.1">
    <property type="nucleotide sequence ID" value="NZ_CP081295.1"/>
</dbReference>
<reference evidence="4 5" key="1">
    <citation type="submission" date="2021-08" db="EMBL/GenBank/DDBJ databases">
        <title>Comparative Genomics Analysis of the Genus Qipengyuania Reveals Extensive Genetic Diversity and Metabolic Versatility, Including the Description of Fifteen Novel Species.</title>
        <authorList>
            <person name="Liu Y."/>
        </authorList>
    </citation>
    <scope>NUCLEOTIDE SEQUENCE [LARGE SCALE GENOMIC DNA]</scope>
    <source>
        <strain evidence="4 5">1NDH13</strain>
    </source>
</reference>
<dbReference type="Proteomes" id="UP000824281">
    <property type="component" value="Chromosome"/>
</dbReference>
<sequence>MIHKVLKGLAPVAALAASAMLSGCNVDMQIGDGKGVPLAELDTSGASPSEIVLAGPDTIIVSRGEAFDIDVSGDQRAVEALRFHLEDDALAVSREKNSGKNIGTATVRVTMPSLTAMVMAGSGTIEADEITERADATIAGSGTIKVAQLNASRFDLTVAGSGDFEAAGSVESLDLTVAGSGSARMADLSVDKAEISIMGSGDVEFASDGTVDASIMGSGDVKVAGSATCTVSAMGSGKLRCSAGTARSADAGDAPAAPEAPEAPEAP</sequence>
<protein>
    <submittedName>
        <fullName evidence="4">DUF2807 domain-containing protein</fullName>
    </submittedName>
</protein>
<proteinExistence type="predicted"/>
<keyword evidence="5" id="KW-1185">Reference proteome</keyword>
<gene>
    <name evidence="4" type="ORF">K3148_05265</name>
</gene>
<keyword evidence="2" id="KW-0732">Signal</keyword>